<evidence type="ECO:0000313" key="1">
    <source>
        <dbReference type="EMBL" id="MED6257691.1"/>
    </source>
</evidence>
<accession>A0ABU7C457</accession>
<reference evidence="1 2" key="1">
    <citation type="submission" date="2021-07" db="EMBL/GenBank/DDBJ databases">
        <authorList>
            <person name="Palmer J.M."/>
        </authorList>
    </citation>
    <scope>NUCLEOTIDE SEQUENCE [LARGE SCALE GENOMIC DNA]</scope>
    <source>
        <strain evidence="1 2">AT_MEX2019</strain>
        <tissue evidence="1">Muscle</tissue>
    </source>
</reference>
<protein>
    <submittedName>
        <fullName evidence="1">Uncharacterized protein</fullName>
    </submittedName>
</protein>
<dbReference type="Proteomes" id="UP001345963">
    <property type="component" value="Unassembled WGS sequence"/>
</dbReference>
<proteinExistence type="predicted"/>
<sequence length="104" mass="11526">MSCVGPISDYLVLGPAVSWPDHSYNTVYTDVTIALVSYCSGIQQIRTLTMITGSMSISKRKHRAGAKCVEQQCVPQCGALFIPLSQKKTFLDVRTSEIQECTWH</sequence>
<name>A0ABU7C457_9TELE</name>
<comment type="caution">
    <text evidence="1">The sequence shown here is derived from an EMBL/GenBank/DDBJ whole genome shotgun (WGS) entry which is preliminary data.</text>
</comment>
<evidence type="ECO:0000313" key="2">
    <source>
        <dbReference type="Proteomes" id="UP001345963"/>
    </source>
</evidence>
<keyword evidence="2" id="KW-1185">Reference proteome</keyword>
<dbReference type="EMBL" id="JAHUTI010079461">
    <property type="protein sequence ID" value="MED6257691.1"/>
    <property type="molecule type" value="Genomic_DNA"/>
</dbReference>
<organism evidence="1 2">
    <name type="scientific">Ataeniobius toweri</name>
    <dbReference type="NCBI Taxonomy" id="208326"/>
    <lineage>
        <taxon>Eukaryota</taxon>
        <taxon>Metazoa</taxon>
        <taxon>Chordata</taxon>
        <taxon>Craniata</taxon>
        <taxon>Vertebrata</taxon>
        <taxon>Euteleostomi</taxon>
        <taxon>Actinopterygii</taxon>
        <taxon>Neopterygii</taxon>
        <taxon>Teleostei</taxon>
        <taxon>Neoteleostei</taxon>
        <taxon>Acanthomorphata</taxon>
        <taxon>Ovalentaria</taxon>
        <taxon>Atherinomorphae</taxon>
        <taxon>Cyprinodontiformes</taxon>
        <taxon>Goodeidae</taxon>
        <taxon>Ataeniobius</taxon>
    </lineage>
</organism>
<gene>
    <name evidence="1" type="ORF">ATANTOWER_029838</name>
</gene>